<accession>A0ABP8R0D2</accession>
<proteinExistence type="predicted"/>
<dbReference type="PRINTS" id="PR01036">
    <property type="entry name" value="TCRTETB"/>
</dbReference>
<feature type="transmembrane region" description="Helical" evidence="7">
    <location>
        <begin position="437"/>
        <end position="457"/>
    </location>
</feature>
<evidence type="ECO:0000313" key="10">
    <source>
        <dbReference type="Proteomes" id="UP001500503"/>
    </source>
</evidence>
<dbReference type="NCBIfam" id="TIGR00711">
    <property type="entry name" value="efflux_EmrB"/>
    <property type="match status" value="1"/>
</dbReference>
<feature type="domain" description="Major facilitator superfamily (MFS) profile" evidence="8">
    <location>
        <begin position="2"/>
        <end position="463"/>
    </location>
</feature>
<dbReference type="SUPFAM" id="SSF103473">
    <property type="entry name" value="MFS general substrate transporter"/>
    <property type="match status" value="1"/>
</dbReference>
<feature type="transmembrane region" description="Helical" evidence="7">
    <location>
        <begin position="219"/>
        <end position="238"/>
    </location>
</feature>
<feature type="transmembrane region" description="Helical" evidence="7">
    <location>
        <begin position="128"/>
        <end position="149"/>
    </location>
</feature>
<evidence type="ECO:0000313" key="9">
    <source>
        <dbReference type="EMBL" id="GAA4514828.1"/>
    </source>
</evidence>
<keyword evidence="2" id="KW-0813">Transport</keyword>
<evidence type="ECO:0000259" key="8">
    <source>
        <dbReference type="PROSITE" id="PS50850"/>
    </source>
</evidence>
<keyword evidence="10" id="KW-1185">Reference proteome</keyword>
<feature type="transmembrane region" description="Helical" evidence="7">
    <location>
        <begin position="93"/>
        <end position="116"/>
    </location>
</feature>
<evidence type="ECO:0000256" key="2">
    <source>
        <dbReference type="ARBA" id="ARBA00022448"/>
    </source>
</evidence>
<feature type="transmembrane region" description="Helical" evidence="7">
    <location>
        <begin position="357"/>
        <end position="375"/>
    </location>
</feature>
<sequence length="470" mass="48147">MALALIAVSTLMVVLDSSIVTIAMPHAQADLHISANSRQWVVTAYTLAFGGLLLIGGRIADFAGRKRAFLIGLLGFAAASAIGGAAVNEAMLFGARALQGAFAALLAPAALSLVAVTFTEPAERARAFGVYGAVQGAGGAVGLILGGVLTEYADWRWCLFVNVPLAIAVAVFAPSTIRESRAEGDRRYDVPGAILATGGLTALVYGLTEAASSGVGRLAPVTVILLASAVVLLAAFVVREARTSHPLLPLRVVLDRNRGGMLLASLLIFAGMFGIFLFLTYFFQVNLGYNPLVAALAFLPFSSGIILTATLVSRLLNRFGPKPLLVTGTALGTAGLLLLTTLDEGSGWVGGVLPSEIVMSIGLGMVFVPISTVAMHGIAPHDAGVASAVINATQQVGGALGTALLNTLYVAAFSGYLASHAPANAQKVQLGAYLHGYHVAFAAGGGILALALVVFIVSINADRTTPADTV</sequence>
<evidence type="ECO:0000256" key="4">
    <source>
        <dbReference type="ARBA" id="ARBA00022692"/>
    </source>
</evidence>
<comment type="subcellular location">
    <subcellularLocation>
        <location evidence="1">Cell membrane</location>
        <topology evidence="1">Multi-pass membrane protein</topology>
    </subcellularLocation>
</comment>
<dbReference type="InterPro" id="IPR020846">
    <property type="entry name" value="MFS_dom"/>
</dbReference>
<keyword evidence="6 7" id="KW-0472">Membrane</keyword>
<feature type="transmembrane region" description="Helical" evidence="7">
    <location>
        <begin position="68"/>
        <end position="87"/>
    </location>
</feature>
<feature type="transmembrane region" description="Helical" evidence="7">
    <location>
        <begin position="155"/>
        <end position="176"/>
    </location>
</feature>
<keyword evidence="4 7" id="KW-0812">Transmembrane</keyword>
<dbReference type="Gene3D" id="1.20.1250.20">
    <property type="entry name" value="MFS general substrate transporter like domains"/>
    <property type="match status" value="1"/>
</dbReference>
<gene>
    <name evidence="9" type="ORF">GCM10023191_083900</name>
</gene>
<feature type="transmembrane region" description="Helical" evidence="7">
    <location>
        <begin position="396"/>
        <end position="417"/>
    </location>
</feature>
<dbReference type="CDD" id="cd17321">
    <property type="entry name" value="MFS_MMR_MDR_like"/>
    <property type="match status" value="1"/>
</dbReference>
<evidence type="ECO:0000256" key="6">
    <source>
        <dbReference type="ARBA" id="ARBA00023136"/>
    </source>
</evidence>
<dbReference type="InterPro" id="IPR036259">
    <property type="entry name" value="MFS_trans_sf"/>
</dbReference>
<feature type="transmembrane region" description="Helical" evidence="7">
    <location>
        <begin position="39"/>
        <end position="56"/>
    </location>
</feature>
<evidence type="ECO:0000256" key="5">
    <source>
        <dbReference type="ARBA" id="ARBA00022989"/>
    </source>
</evidence>
<dbReference type="PANTHER" id="PTHR42718:SF46">
    <property type="entry name" value="BLR6921 PROTEIN"/>
    <property type="match status" value="1"/>
</dbReference>
<evidence type="ECO:0000256" key="3">
    <source>
        <dbReference type="ARBA" id="ARBA00022475"/>
    </source>
</evidence>
<feature type="transmembrane region" description="Helical" evidence="7">
    <location>
        <begin position="324"/>
        <end position="342"/>
    </location>
</feature>
<feature type="transmembrane region" description="Helical" evidence="7">
    <location>
        <begin position="259"/>
        <end position="283"/>
    </location>
</feature>
<dbReference type="InterPro" id="IPR004638">
    <property type="entry name" value="EmrB-like"/>
</dbReference>
<evidence type="ECO:0000256" key="7">
    <source>
        <dbReference type="SAM" id="Phobius"/>
    </source>
</evidence>
<organism evidence="9 10">
    <name type="scientific">Actinoallomurus oryzae</name>
    <dbReference type="NCBI Taxonomy" id="502180"/>
    <lineage>
        <taxon>Bacteria</taxon>
        <taxon>Bacillati</taxon>
        <taxon>Actinomycetota</taxon>
        <taxon>Actinomycetes</taxon>
        <taxon>Streptosporangiales</taxon>
        <taxon>Thermomonosporaceae</taxon>
        <taxon>Actinoallomurus</taxon>
    </lineage>
</organism>
<feature type="transmembrane region" description="Helical" evidence="7">
    <location>
        <begin position="289"/>
        <end position="312"/>
    </location>
</feature>
<dbReference type="PANTHER" id="PTHR42718">
    <property type="entry name" value="MAJOR FACILITATOR SUPERFAMILY MULTIDRUG TRANSPORTER MFSC"/>
    <property type="match status" value="1"/>
</dbReference>
<dbReference type="PROSITE" id="PS50850">
    <property type="entry name" value="MFS"/>
    <property type="match status" value="1"/>
</dbReference>
<feature type="transmembrane region" description="Helical" evidence="7">
    <location>
        <begin position="188"/>
        <end position="207"/>
    </location>
</feature>
<dbReference type="InterPro" id="IPR005829">
    <property type="entry name" value="Sugar_transporter_CS"/>
</dbReference>
<name>A0ABP8R0D2_9ACTN</name>
<reference evidence="10" key="1">
    <citation type="journal article" date="2019" name="Int. J. Syst. Evol. Microbiol.">
        <title>The Global Catalogue of Microorganisms (GCM) 10K type strain sequencing project: providing services to taxonomists for standard genome sequencing and annotation.</title>
        <authorList>
            <consortium name="The Broad Institute Genomics Platform"/>
            <consortium name="The Broad Institute Genome Sequencing Center for Infectious Disease"/>
            <person name="Wu L."/>
            <person name="Ma J."/>
        </authorList>
    </citation>
    <scope>NUCLEOTIDE SEQUENCE [LARGE SCALE GENOMIC DNA]</scope>
    <source>
        <strain evidence="10">JCM 17933</strain>
    </source>
</reference>
<dbReference type="PROSITE" id="PS00216">
    <property type="entry name" value="SUGAR_TRANSPORT_1"/>
    <property type="match status" value="1"/>
</dbReference>
<dbReference type="EMBL" id="BAABHF010000049">
    <property type="protein sequence ID" value="GAA4514828.1"/>
    <property type="molecule type" value="Genomic_DNA"/>
</dbReference>
<dbReference type="Gene3D" id="1.20.1720.10">
    <property type="entry name" value="Multidrug resistance protein D"/>
    <property type="match status" value="1"/>
</dbReference>
<keyword evidence="3" id="KW-1003">Cell membrane</keyword>
<comment type="caution">
    <text evidence="9">The sequence shown here is derived from an EMBL/GenBank/DDBJ whole genome shotgun (WGS) entry which is preliminary data.</text>
</comment>
<dbReference type="InterPro" id="IPR011701">
    <property type="entry name" value="MFS"/>
</dbReference>
<dbReference type="Pfam" id="PF07690">
    <property type="entry name" value="MFS_1"/>
    <property type="match status" value="1"/>
</dbReference>
<dbReference type="Proteomes" id="UP001500503">
    <property type="component" value="Unassembled WGS sequence"/>
</dbReference>
<protein>
    <submittedName>
        <fullName evidence="9">MFS transporter</fullName>
    </submittedName>
</protein>
<evidence type="ECO:0000256" key="1">
    <source>
        <dbReference type="ARBA" id="ARBA00004651"/>
    </source>
</evidence>
<keyword evidence="5 7" id="KW-1133">Transmembrane helix</keyword>